<dbReference type="AlphaFoldDB" id="A0A804MBG6"/>
<reference evidence="8" key="1">
    <citation type="submission" date="2015-12" db="EMBL/GenBank/DDBJ databases">
        <title>Update maize B73 reference genome by single molecule sequencing technologies.</title>
        <authorList>
            <consortium name="Maize Genome Sequencing Project"/>
            <person name="Ware D."/>
        </authorList>
    </citation>
    <scope>NUCLEOTIDE SEQUENCE [LARGE SCALE GENOMIC DNA]</scope>
    <source>
        <strain evidence="8">cv. B73</strain>
    </source>
</reference>
<dbReference type="InterPro" id="IPR011016">
    <property type="entry name" value="Znf_RING-CH"/>
</dbReference>
<keyword evidence="1" id="KW-0479">Metal-binding</keyword>
<evidence type="ECO:0000313" key="8">
    <source>
        <dbReference type="Proteomes" id="UP000007305"/>
    </source>
</evidence>
<reference evidence="7" key="3">
    <citation type="submission" date="2021-05" db="UniProtKB">
        <authorList>
            <consortium name="EnsemblPlants"/>
        </authorList>
    </citation>
    <scope>IDENTIFICATION</scope>
    <source>
        <strain evidence="7">cv. B73</strain>
    </source>
</reference>
<evidence type="ECO:0000256" key="1">
    <source>
        <dbReference type="ARBA" id="ARBA00022723"/>
    </source>
</evidence>
<dbReference type="SUPFAM" id="SSF57850">
    <property type="entry name" value="RING/U-box"/>
    <property type="match status" value="1"/>
</dbReference>
<keyword evidence="8" id="KW-1185">Reference proteome</keyword>
<feature type="compositionally biased region" description="Basic residues" evidence="5">
    <location>
        <begin position="13"/>
        <end position="23"/>
    </location>
</feature>
<proteinExistence type="predicted"/>
<sequence length="291" mass="31105">MGNASPSPSPFTRRGRTFPHLHRRGEETSPSPSPNRGIPRGESGIGSPLPSLSPTDWRLQRATSAIDVPVVAAYKEAPVASKNSTQAAARGCARSGISDVLPQPTAYVSPMSNPSFDHSYELPLRRNLLLLRDLLDLLRFIAGVILDRLGVAPCQGEVHLPGQALGGVGEHVNDVDLERLLEAMLWETVTRSLTAPRYRRRRVAQPADVQLDAEGDAEGAAVCAICLAGLEQGDFQAVVELCGCSHAFHAACIDAWVRSGDGAATCPLCRAPMLPTAWDDVQSSFGARRGD</sequence>
<dbReference type="CDD" id="cd16448">
    <property type="entry name" value="RING-H2"/>
    <property type="match status" value="1"/>
</dbReference>
<protein>
    <recommendedName>
        <fullName evidence="6">RING-type domain-containing protein</fullName>
    </recommendedName>
</protein>
<evidence type="ECO:0000256" key="2">
    <source>
        <dbReference type="ARBA" id="ARBA00022771"/>
    </source>
</evidence>
<keyword evidence="3" id="KW-0862">Zinc</keyword>
<dbReference type="Proteomes" id="UP000007305">
    <property type="component" value="Chromosome 2"/>
</dbReference>
<dbReference type="InParanoid" id="A0A804MBG6"/>
<keyword evidence="2 4" id="KW-0863">Zinc-finger</keyword>
<feature type="domain" description="RING-type" evidence="6">
    <location>
        <begin position="223"/>
        <end position="270"/>
    </location>
</feature>
<dbReference type="InterPro" id="IPR001841">
    <property type="entry name" value="Znf_RING"/>
</dbReference>
<name>A0A804MBG6_MAIZE</name>
<dbReference type="SMART" id="SM00184">
    <property type="entry name" value="RING"/>
    <property type="match status" value="1"/>
</dbReference>
<evidence type="ECO:0000313" key="7">
    <source>
        <dbReference type="EnsemblPlants" id="Zm00001eb073040_P001"/>
    </source>
</evidence>
<dbReference type="Pfam" id="PF13639">
    <property type="entry name" value="zf-RING_2"/>
    <property type="match status" value="1"/>
</dbReference>
<dbReference type="PROSITE" id="PS50089">
    <property type="entry name" value="ZF_RING_2"/>
    <property type="match status" value="1"/>
</dbReference>
<organism evidence="7 8">
    <name type="scientific">Zea mays</name>
    <name type="common">Maize</name>
    <dbReference type="NCBI Taxonomy" id="4577"/>
    <lineage>
        <taxon>Eukaryota</taxon>
        <taxon>Viridiplantae</taxon>
        <taxon>Streptophyta</taxon>
        <taxon>Embryophyta</taxon>
        <taxon>Tracheophyta</taxon>
        <taxon>Spermatophyta</taxon>
        <taxon>Magnoliopsida</taxon>
        <taxon>Liliopsida</taxon>
        <taxon>Poales</taxon>
        <taxon>Poaceae</taxon>
        <taxon>PACMAD clade</taxon>
        <taxon>Panicoideae</taxon>
        <taxon>Andropogonodae</taxon>
        <taxon>Andropogoneae</taxon>
        <taxon>Tripsacinae</taxon>
        <taxon>Zea</taxon>
    </lineage>
</organism>
<dbReference type="SMART" id="SM00744">
    <property type="entry name" value="RINGv"/>
    <property type="match status" value="1"/>
</dbReference>
<dbReference type="InterPro" id="IPR013083">
    <property type="entry name" value="Znf_RING/FYVE/PHD"/>
</dbReference>
<dbReference type="EnsemblPlants" id="Zm00001eb073040_T001">
    <property type="protein sequence ID" value="Zm00001eb073040_P001"/>
    <property type="gene ID" value="Zm00001eb073040"/>
</dbReference>
<dbReference type="PANTHER" id="PTHR45969:SF11">
    <property type="entry name" value="RING_U-BOX SUPERFAMILY PROTEIN"/>
    <property type="match status" value="1"/>
</dbReference>
<accession>A0A804MBG6</accession>
<reference evidence="7" key="2">
    <citation type="submission" date="2019-07" db="EMBL/GenBank/DDBJ databases">
        <authorList>
            <person name="Seetharam A."/>
            <person name="Woodhouse M."/>
            <person name="Cannon E."/>
        </authorList>
    </citation>
    <scope>NUCLEOTIDE SEQUENCE [LARGE SCALE GENOMIC DNA]</scope>
    <source>
        <strain evidence="7">cv. B73</strain>
    </source>
</reference>
<dbReference type="GO" id="GO:0008270">
    <property type="term" value="F:zinc ion binding"/>
    <property type="evidence" value="ECO:0007669"/>
    <property type="project" value="UniProtKB-KW"/>
</dbReference>
<feature type="region of interest" description="Disordered" evidence="5">
    <location>
        <begin position="1"/>
        <end position="54"/>
    </location>
</feature>
<dbReference type="FunCoup" id="A0A804MBG6">
    <property type="interactions" value="1014"/>
</dbReference>
<dbReference type="Gramene" id="Zm00001eb073040_T001">
    <property type="protein sequence ID" value="Zm00001eb073040_P001"/>
    <property type="gene ID" value="Zm00001eb073040"/>
</dbReference>
<dbReference type="PANTHER" id="PTHR45969">
    <property type="entry name" value="RING ZINC FINGER PROTEIN-RELATED"/>
    <property type="match status" value="1"/>
</dbReference>
<evidence type="ECO:0000256" key="3">
    <source>
        <dbReference type="ARBA" id="ARBA00022833"/>
    </source>
</evidence>
<evidence type="ECO:0000256" key="4">
    <source>
        <dbReference type="PROSITE-ProRule" id="PRU00175"/>
    </source>
</evidence>
<evidence type="ECO:0000256" key="5">
    <source>
        <dbReference type="SAM" id="MobiDB-lite"/>
    </source>
</evidence>
<dbReference type="Gene3D" id="3.30.40.10">
    <property type="entry name" value="Zinc/RING finger domain, C3HC4 (zinc finger)"/>
    <property type="match status" value="1"/>
</dbReference>
<evidence type="ECO:0000259" key="6">
    <source>
        <dbReference type="PROSITE" id="PS50089"/>
    </source>
</evidence>